<evidence type="ECO:0000313" key="10">
    <source>
        <dbReference type="Proteomes" id="UP000530660"/>
    </source>
</evidence>
<dbReference type="AlphaFoldDB" id="A0A7J7ICB8"/>
<evidence type="ECO:0000256" key="4">
    <source>
        <dbReference type="ARBA" id="ARBA00023212"/>
    </source>
</evidence>
<keyword evidence="5" id="KW-0131">Cell cycle</keyword>
<dbReference type="PANTHER" id="PTHR44281">
    <property type="entry name" value="SPINDLE ASSEMBLY ABNORMAL PROTEIN 6 HOMOLOG"/>
    <property type="match status" value="1"/>
</dbReference>
<dbReference type="Pfam" id="PF16531">
    <property type="entry name" value="SAS-6_N"/>
    <property type="match status" value="1"/>
</dbReference>
<dbReference type="CDD" id="cd10142">
    <property type="entry name" value="HD_SAS6_N"/>
    <property type="match status" value="1"/>
</dbReference>
<evidence type="ECO:0000313" key="9">
    <source>
        <dbReference type="EMBL" id="KAF6000752.1"/>
    </source>
</evidence>
<dbReference type="Gene3D" id="1.10.287.1490">
    <property type="match status" value="1"/>
</dbReference>
<evidence type="ECO:0000256" key="1">
    <source>
        <dbReference type="ARBA" id="ARBA00004300"/>
    </source>
</evidence>
<evidence type="ECO:0000256" key="6">
    <source>
        <dbReference type="SAM" id="Coils"/>
    </source>
</evidence>
<name>A0A7J7ICB8_9RHOD</name>
<feature type="compositionally biased region" description="Polar residues" evidence="7">
    <location>
        <begin position="7"/>
        <end position="16"/>
    </location>
</feature>
<feature type="coiled-coil region" evidence="6">
    <location>
        <begin position="218"/>
        <end position="496"/>
    </location>
</feature>
<evidence type="ECO:0000256" key="7">
    <source>
        <dbReference type="SAM" id="MobiDB-lite"/>
    </source>
</evidence>
<feature type="domain" description="Spindle assembly abnormal protein 6 N-terminal" evidence="8">
    <location>
        <begin position="112"/>
        <end position="202"/>
    </location>
</feature>
<dbReference type="EMBL" id="VWRR01000018">
    <property type="protein sequence ID" value="KAF6000752.1"/>
    <property type="molecule type" value="Genomic_DNA"/>
</dbReference>
<dbReference type="InterPro" id="IPR032396">
    <property type="entry name" value="SAS-6_N"/>
</dbReference>
<protein>
    <submittedName>
        <fullName evidence="9">Spindle assembly abnormal protein 6</fullName>
    </submittedName>
</protein>
<feature type="compositionally biased region" description="Polar residues" evidence="7">
    <location>
        <begin position="510"/>
        <end position="521"/>
    </location>
</feature>
<evidence type="ECO:0000256" key="3">
    <source>
        <dbReference type="ARBA" id="ARBA00023054"/>
    </source>
</evidence>
<proteinExistence type="predicted"/>
<dbReference type="Proteomes" id="UP000530660">
    <property type="component" value="Unassembled WGS sequence"/>
</dbReference>
<dbReference type="Gene3D" id="2.170.210.20">
    <property type="entry name" value="Spindle assembly abnormal protein 6, N-terminal domain"/>
    <property type="match status" value="1"/>
</dbReference>
<gene>
    <name evidence="9" type="primary">SASS6</name>
    <name evidence="9" type="ORF">F1559_002969</name>
</gene>
<feature type="region of interest" description="Disordered" evidence="7">
    <location>
        <begin position="498"/>
        <end position="521"/>
    </location>
</feature>
<dbReference type="InterPro" id="IPR038558">
    <property type="entry name" value="SAS-6_N_sf"/>
</dbReference>
<dbReference type="PANTHER" id="PTHR44281:SF2">
    <property type="entry name" value="SPINDLE ASSEMBLY ABNORMAL PROTEIN 6 HOMOLOG"/>
    <property type="match status" value="1"/>
</dbReference>
<comment type="caution">
    <text evidence="9">The sequence shown here is derived from an EMBL/GenBank/DDBJ whole genome shotgun (WGS) entry which is preliminary data.</text>
</comment>
<keyword evidence="2" id="KW-0963">Cytoplasm</keyword>
<dbReference type="GO" id="GO:0005813">
    <property type="term" value="C:centrosome"/>
    <property type="evidence" value="ECO:0007669"/>
    <property type="project" value="UniProtKB-SubCell"/>
</dbReference>
<keyword evidence="4" id="KW-0206">Cytoskeleton</keyword>
<feature type="region of interest" description="Disordered" evidence="7">
    <location>
        <begin position="1"/>
        <end position="27"/>
    </location>
</feature>
<evidence type="ECO:0000256" key="2">
    <source>
        <dbReference type="ARBA" id="ARBA00022490"/>
    </source>
</evidence>
<sequence length="521" mass="59361">MNEPPETGQTASSASTRGHGGASERLDPWSGRYERCVPVTVRCVQTGSERAHVPLCVQLRALDEGASPTDDDVSVTRWVSAEHMGQEAASGTIRGESLVGGRSSLASLSSVRALQLRVTDPADPLFLYEWHMGEVEYPRFKADQCLFVDFGRFPRTLVDLLEQCCREESGFHALLRVEDGTARLSMFETTAFRNLPHLALELQAASEERLRRYLVSGLRRAEQRAVYLQDALNQTRELLQERTSRVDELMGQVAQLQQERSRALDAVRAQHQAELAEAREQALKEALQKQQEWQEDRRALEDRHRAEVAAMTERLRQTESDLQRLTDERYAREQQIRQLEVRLSTLQNEYETIRSELERAREEHRQSARHTHELERQLDAANMQRQSLERALQDKDGWIERMRQMLELATAQKSTLEETILAHREARARLERQLDAAAAEIERGNGMLERLQAALREAKAKARLKAAVAEQQETLLRERQREIDALREELAALTAHARPWRAHGARQAPASPSTASEISAP</sequence>
<evidence type="ECO:0000256" key="5">
    <source>
        <dbReference type="ARBA" id="ARBA00023306"/>
    </source>
</evidence>
<dbReference type="OrthoDB" id="49058at2759"/>
<organism evidence="9 10">
    <name type="scientific">Cyanidiococcus yangmingshanensis</name>
    <dbReference type="NCBI Taxonomy" id="2690220"/>
    <lineage>
        <taxon>Eukaryota</taxon>
        <taxon>Rhodophyta</taxon>
        <taxon>Bangiophyceae</taxon>
        <taxon>Cyanidiales</taxon>
        <taxon>Cyanidiaceae</taxon>
        <taxon>Cyanidiococcus</taxon>
    </lineage>
</organism>
<keyword evidence="3 6" id="KW-0175">Coiled coil</keyword>
<evidence type="ECO:0000259" key="8">
    <source>
        <dbReference type="Pfam" id="PF16531"/>
    </source>
</evidence>
<keyword evidence="10" id="KW-1185">Reference proteome</keyword>
<comment type="subcellular location">
    <subcellularLocation>
        <location evidence="1">Cytoplasm</location>
        <location evidence="1">Cytoskeleton</location>
        <location evidence="1">Microtubule organizing center</location>
        <location evidence="1">Centrosome</location>
    </subcellularLocation>
</comment>
<reference evidence="9 10" key="1">
    <citation type="journal article" date="2020" name="J. Phycol.">
        <title>Comparative genome analysis reveals Cyanidiococcus gen. nov., a new extremophilic red algal genus sister to Cyanidioschyzon (Cyanidioschyzonaceae, Rhodophyta).</title>
        <authorList>
            <person name="Liu S.-L."/>
            <person name="Chiang Y.-R."/>
            <person name="Yoon H.S."/>
            <person name="Fu H.-Y."/>
        </authorList>
    </citation>
    <scope>NUCLEOTIDE SEQUENCE [LARGE SCALE GENOMIC DNA]</scope>
    <source>
        <strain evidence="9 10">THAL066</strain>
    </source>
</reference>
<accession>A0A7J7ICB8</accession>